<dbReference type="PANTHER" id="PTHR38009:SF1">
    <property type="entry name" value="CONSERVED HYPOTHETICAL PHAGE TAIL PROTEIN"/>
    <property type="match status" value="1"/>
</dbReference>
<dbReference type="AlphaFoldDB" id="A0A9X7JN82"/>
<organism evidence="1 2">
    <name type="scientific">Streptosporangium nondiastaticum</name>
    <dbReference type="NCBI Taxonomy" id="35764"/>
    <lineage>
        <taxon>Bacteria</taxon>
        <taxon>Bacillati</taxon>
        <taxon>Actinomycetota</taxon>
        <taxon>Actinomycetes</taxon>
        <taxon>Streptosporangiales</taxon>
        <taxon>Streptosporangiaceae</taxon>
        <taxon>Streptosporangium</taxon>
    </lineage>
</organism>
<evidence type="ECO:0008006" key="3">
    <source>
        <dbReference type="Google" id="ProtNLM"/>
    </source>
</evidence>
<dbReference type="InterPro" id="IPR010667">
    <property type="entry name" value="Phage_T4_Gp19"/>
</dbReference>
<dbReference type="EMBL" id="PXWG01000058">
    <property type="protein sequence ID" value="PSJ26869.1"/>
    <property type="molecule type" value="Genomic_DNA"/>
</dbReference>
<evidence type="ECO:0000313" key="2">
    <source>
        <dbReference type="Proteomes" id="UP000242427"/>
    </source>
</evidence>
<reference evidence="1 2" key="1">
    <citation type="submission" date="2018-03" db="EMBL/GenBank/DDBJ databases">
        <title>Chitinolytic properties of Streptosporangium nondiastaticum TBG75A20.</title>
        <authorList>
            <person name="Gayathri V."/>
            <person name="Shiburaj S."/>
        </authorList>
    </citation>
    <scope>NUCLEOTIDE SEQUENCE [LARGE SCALE GENOMIC DNA]</scope>
    <source>
        <strain evidence="1 2">TBG75A20</strain>
    </source>
</reference>
<dbReference type="OrthoDB" id="9790161at2"/>
<dbReference type="InterPro" id="IPR011747">
    <property type="entry name" value="CHP02241"/>
</dbReference>
<dbReference type="PANTHER" id="PTHR38009">
    <property type="entry name" value="CONSERVED HYPOTHETICAL PHAGE TAIL PROTEIN"/>
    <property type="match status" value="1"/>
</dbReference>
<name>A0A9X7JN82_9ACTN</name>
<dbReference type="RefSeq" id="WP_106678552.1">
    <property type="nucleotide sequence ID" value="NZ_PXWG01000058.1"/>
</dbReference>
<dbReference type="Proteomes" id="UP000242427">
    <property type="component" value="Unassembled WGS sequence"/>
</dbReference>
<accession>A0A9X7JN82</accession>
<keyword evidence="2" id="KW-1185">Reference proteome</keyword>
<evidence type="ECO:0000313" key="1">
    <source>
        <dbReference type="EMBL" id="PSJ26869.1"/>
    </source>
</evidence>
<proteinExistence type="predicted"/>
<dbReference type="GO" id="GO:0005198">
    <property type="term" value="F:structural molecule activity"/>
    <property type="evidence" value="ECO:0007669"/>
    <property type="project" value="InterPro"/>
</dbReference>
<sequence length="70" mass="7854">MGEDDVGEGRPRQCRQNITIAVMDPHKNVLRRINLTNAWASQWNGPELSATSTEAAIERVTIAYDEITLE</sequence>
<comment type="caution">
    <text evidence="1">The sequence shown here is derived from an EMBL/GenBank/DDBJ whole genome shotgun (WGS) entry which is preliminary data.</text>
</comment>
<dbReference type="Pfam" id="PF06841">
    <property type="entry name" value="Phage_T4_gp19"/>
    <property type="match status" value="1"/>
</dbReference>
<gene>
    <name evidence="1" type="ORF">B7P34_20705</name>
</gene>
<protein>
    <recommendedName>
        <fullName evidence="3">Phage tail protein</fullName>
    </recommendedName>
</protein>